<gene>
    <name evidence="6" type="ORF">H7849_03505</name>
</gene>
<dbReference type="InterPro" id="IPR036735">
    <property type="entry name" value="NGN_dom_sf"/>
</dbReference>
<evidence type="ECO:0000313" key="7">
    <source>
        <dbReference type="Proteomes" id="UP000515312"/>
    </source>
</evidence>
<dbReference type="InterPro" id="IPR043425">
    <property type="entry name" value="NusG-like"/>
</dbReference>
<organism evidence="6 7">
    <name type="scientific">Alloacidobacterium dinghuense</name>
    <dbReference type="NCBI Taxonomy" id="2763107"/>
    <lineage>
        <taxon>Bacteria</taxon>
        <taxon>Pseudomonadati</taxon>
        <taxon>Acidobacteriota</taxon>
        <taxon>Terriglobia</taxon>
        <taxon>Terriglobales</taxon>
        <taxon>Acidobacteriaceae</taxon>
        <taxon>Alloacidobacterium</taxon>
    </lineage>
</organism>
<dbReference type="SMART" id="SM00739">
    <property type="entry name" value="KOW"/>
    <property type="match status" value="1"/>
</dbReference>
<sequence length="202" mass="22343">MSVGVFPPGGNFSRVIERTSAIENSSRDYLCGTHWFAVWTKSRQEKTVAAMIASLGITNFLPLKSESRQWSDRKQTVNVPLFSGYLFVRMSLSDGNKLLVLQVPGVAGFVGNSHGPSPIPEDQIEAVRTVVERRVECTIHPLLEEGDRVRVIRGPLAGIEGRLVRMNSVARLVISISMIHRSLAAHVDRDDVERFEDCAVAS</sequence>
<dbReference type="NCBIfam" id="NF033644">
    <property type="entry name" value="antiterm_UpxY"/>
    <property type="match status" value="1"/>
</dbReference>
<evidence type="ECO:0000313" key="6">
    <source>
        <dbReference type="EMBL" id="QNI33055.1"/>
    </source>
</evidence>
<dbReference type="PANTHER" id="PTHR30265">
    <property type="entry name" value="RHO-INTERACTING TRANSCRIPTION TERMINATION FACTOR NUSG"/>
    <property type="match status" value="1"/>
</dbReference>
<dbReference type="SUPFAM" id="SSF50104">
    <property type="entry name" value="Translation proteins SH3-like domain"/>
    <property type="match status" value="1"/>
</dbReference>
<keyword evidence="3" id="KW-0804">Transcription</keyword>
<dbReference type="Pfam" id="PF02357">
    <property type="entry name" value="NusG"/>
    <property type="match status" value="1"/>
</dbReference>
<dbReference type="GO" id="GO:0031564">
    <property type="term" value="P:transcription antitermination"/>
    <property type="evidence" value="ECO:0007669"/>
    <property type="project" value="UniProtKB-KW"/>
</dbReference>
<feature type="domain" description="NusG-like N-terminal" evidence="4">
    <location>
        <begin position="32"/>
        <end position="131"/>
    </location>
</feature>
<dbReference type="CDD" id="cd06091">
    <property type="entry name" value="KOW_NusG"/>
    <property type="match status" value="1"/>
</dbReference>
<dbReference type="InterPro" id="IPR008991">
    <property type="entry name" value="Translation_prot_SH3-like_sf"/>
</dbReference>
<evidence type="ECO:0000259" key="5">
    <source>
        <dbReference type="SMART" id="SM00739"/>
    </source>
</evidence>
<dbReference type="PANTHER" id="PTHR30265:SF4">
    <property type="entry name" value="KOW MOTIF FAMILY PROTEIN, EXPRESSED"/>
    <property type="match status" value="1"/>
</dbReference>
<name>A0A7G8BKI5_9BACT</name>
<dbReference type="KEGG" id="adin:H7849_03505"/>
<keyword evidence="2" id="KW-0805">Transcription regulation</keyword>
<dbReference type="Proteomes" id="UP000515312">
    <property type="component" value="Chromosome"/>
</dbReference>
<evidence type="ECO:0000256" key="3">
    <source>
        <dbReference type="ARBA" id="ARBA00023163"/>
    </source>
</evidence>
<feature type="domain" description="KOW" evidence="5">
    <location>
        <begin position="142"/>
        <end position="169"/>
    </location>
</feature>
<dbReference type="Gene3D" id="3.30.70.940">
    <property type="entry name" value="NusG, N-terminal domain"/>
    <property type="match status" value="1"/>
</dbReference>
<reference evidence="6 7" key="1">
    <citation type="submission" date="2020-08" db="EMBL/GenBank/DDBJ databases">
        <title>Edaphobacter telluris sp. nov. and Acidobacterium dinghuensis sp. nov., two acidobacteria isolated from forest soil.</title>
        <authorList>
            <person name="Fu J."/>
            <person name="Qiu L."/>
        </authorList>
    </citation>
    <scope>NUCLEOTIDE SEQUENCE [LARGE SCALE GENOMIC DNA]</scope>
    <source>
        <strain evidence="6">4Y35</strain>
    </source>
</reference>
<evidence type="ECO:0000259" key="4">
    <source>
        <dbReference type="SMART" id="SM00738"/>
    </source>
</evidence>
<evidence type="ECO:0000256" key="2">
    <source>
        <dbReference type="ARBA" id="ARBA00023015"/>
    </source>
</evidence>
<dbReference type="GO" id="GO:0006354">
    <property type="term" value="P:DNA-templated transcription elongation"/>
    <property type="evidence" value="ECO:0007669"/>
    <property type="project" value="InterPro"/>
</dbReference>
<evidence type="ECO:0000256" key="1">
    <source>
        <dbReference type="ARBA" id="ARBA00022814"/>
    </source>
</evidence>
<keyword evidence="1" id="KW-0889">Transcription antitermination</keyword>
<dbReference type="RefSeq" id="WP_186744173.1">
    <property type="nucleotide sequence ID" value="NZ_CP060394.1"/>
</dbReference>
<protein>
    <submittedName>
        <fullName evidence="6">UpxY family transcription antiterminator</fullName>
    </submittedName>
</protein>
<keyword evidence="7" id="KW-1185">Reference proteome</keyword>
<accession>A0A7G8BKI5</accession>
<dbReference type="SUPFAM" id="SSF82679">
    <property type="entry name" value="N-utilization substance G protein NusG, N-terminal domain"/>
    <property type="match status" value="1"/>
</dbReference>
<dbReference type="InterPro" id="IPR006645">
    <property type="entry name" value="NGN-like_dom"/>
</dbReference>
<dbReference type="SMART" id="SM00738">
    <property type="entry name" value="NGN"/>
    <property type="match status" value="1"/>
</dbReference>
<dbReference type="EMBL" id="CP060394">
    <property type="protein sequence ID" value="QNI33055.1"/>
    <property type="molecule type" value="Genomic_DNA"/>
</dbReference>
<proteinExistence type="predicted"/>
<dbReference type="AlphaFoldDB" id="A0A7G8BKI5"/>
<dbReference type="InterPro" id="IPR005824">
    <property type="entry name" value="KOW"/>
</dbReference>